<dbReference type="Proteomes" id="UP000179266">
    <property type="component" value="Unassembled WGS sequence"/>
</dbReference>
<evidence type="ECO:0000313" key="9">
    <source>
        <dbReference type="Proteomes" id="UP000179266"/>
    </source>
</evidence>
<dbReference type="InterPro" id="IPR046357">
    <property type="entry name" value="PPIase_dom_sf"/>
</dbReference>
<dbReference type="Gene3D" id="3.10.50.40">
    <property type="match status" value="1"/>
</dbReference>
<evidence type="ECO:0000256" key="5">
    <source>
        <dbReference type="ARBA" id="ARBA00023235"/>
    </source>
</evidence>
<dbReference type="Gene3D" id="1.10.4030.10">
    <property type="entry name" value="Porin chaperone SurA, peptide-binding domain"/>
    <property type="match status" value="1"/>
</dbReference>
<evidence type="ECO:0000256" key="4">
    <source>
        <dbReference type="ARBA" id="ARBA00023110"/>
    </source>
</evidence>
<dbReference type="PROSITE" id="PS50198">
    <property type="entry name" value="PPIC_PPIASE_2"/>
    <property type="match status" value="1"/>
</dbReference>
<organism evidence="8 9">
    <name type="scientific">Candidatus Schekmanbacteria bacterium RBG_13_48_7</name>
    <dbReference type="NCBI Taxonomy" id="1817878"/>
    <lineage>
        <taxon>Bacteria</taxon>
        <taxon>Candidatus Schekmaniibacteriota</taxon>
    </lineage>
</organism>
<evidence type="ECO:0000256" key="1">
    <source>
        <dbReference type="ARBA" id="ARBA00000971"/>
    </source>
</evidence>
<evidence type="ECO:0000256" key="6">
    <source>
        <dbReference type="PROSITE-ProRule" id="PRU00278"/>
    </source>
</evidence>
<dbReference type="Pfam" id="PF13145">
    <property type="entry name" value="Rotamase_2"/>
    <property type="match status" value="1"/>
</dbReference>
<dbReference type="AlphaFoldDB" id="A0A1F7S7Q3"/>
<protein>
    <recommendedName>
        <fullName evidence="2">peptidylprolyl isomerase</fullName>
        <ecNumber evidence="2">5.2.1.8</ecNumber>
    </recommendedName>
</protein>
<dbReference type="SUPFAM" id="SSF54534">
    <property type="entry name" value="FKBP-like"/>
    <property type="match status" value="1"/>
</dbReference>
<dbReference type="PANTHER" id="PTHR47245">
    <property type="entry name" value="PEPTIDYLPROLYL ISOMERASE"/>
    <property type="match status" value="1"/>
</dbReference>
<accession>A0A1F7S7Q3</accession>
<dbReference type="SUPFAM" id="SSF109998">
    <property type="entry name" value="Triger factor/SurA peptide-binding domain-like"/>
    <property type="match status" value="1"/>
</dbReference>
<comment type="catalytic activity">
    <reaction evidence="1">
        <text>[protein]-peptidylproline (omega=180) = [protein]-peptidylproline (omega=0)</text>
        <dbReference type="Rhea" id="RHEA:16237"/>
        <dbReference type="Rhea" id="RHEA-COMP:10747"/>
        <dbReference type="Rhea" id="RHEA-COMP:10748"/>
        <dbReference type="ChEBI" id="CHEBI:83833"/>
        <dbReference type="ChEBI" id="CHEBI:83834"/>
        <dbReference type="EC" id="5.2.1.8"/>
    </reaction>
</comment>
<reference evidence="8 9" key="1">
    <citation type="journal article" date="2016" name="Nat. Commun.">
        <title>Thousands of microbial genomes shed light on interconnected biogeochemical processes in an aquifer system.</title>
        <authorList>
            <person name="Anantharaman K."/>
            <person name="Brown C.T."/>
            <person name="Hug L.A."/>
            <person name="Sharon I."/>
            <person name="Castelle C.J."/>
            <person name="Probst A.J."/>
            <person name="Thomas B.C."/>
            <person name="Singh A."/>
            <person name="Wilkins M.J."/>
            <person name="Karaoz U."/>
            <person name="Brodie E.L."/>
            <person name="Williams K.H."/>
            <person name="Hubbard S.S."/>
            <person name="Banfield J.F."/>
        </authorList>
    </citation>
    <scope>NUCLEOTIDE SEQUENCE [LARGE SCALE GENOMIC DNA]</scope>
</reference>
<feature type="domain" description="PpiC" evidence="7">
    <location>
        <begin position="192"/>
        <end position="293"/>
    </location>
</feature>
<evidence type="ECO:0000256" key="3">
    <source>
        <dbReference type="ARBA" id="ARBA00022729"/>
    </source>
</evidence>
<comment type="caution">
    <text evidence="8">The sequence shown here is derived from an EMBL/GenBank/DDBJ whole genome shotgun (WGS) entry which is preliminary data.</text>
</comment>
<sequence>MTNKASNQIFKQNILFILFLLLPLNIFFSSTICFSVESNLQSGHEIIASVNGRPIFKSELDMAVEYEMNFFKANNQGKNLTSSEISRIVRKTKEELVTQELLKIEAEKLGITVSSTELESELKKIIDLFPEDKSFYQFLKNTRIDITTYKKILEKQLLGKKVIQRLAGSENKITETMMRDYYQKNLKRFQIPETKDLQHLTLLYKDDFTVADKNEAMEIMVKIVHDAETGEDLYELKNKYQTSRFQIVVNTLHEIERKKLLQELDTELFRLQEKEFSSIIQNQTGLHVLRCIKIHPEHLKSYESSVNEIGERLRYIIFGNIEKQVLQDLQAKADIKIYE</sequence>
<name>A0A1F7S7Q3_9BACT</name>
<dbReference type="Pfam" id="PF13624">
    <property type="entry name" value="SurA_N_3"/>
    <property type="match status" value="1"/>
</dbReference>
<evidence type="ECO:0000313" key="8">
    <source>
        <dbReference type="EMBL" id="OGL49845.1"/>
    </source>
</evidence>
<keyword evidence="4 6" id="KW-0697">Rotamase</keyword>
<keyword evidence="3" id="KW-0732">Signal</keyword>
<dbReference type="InterPro" id="IPR000297">
    <property type="entry name" value="PPIase_PpiC"/>
</dbReference>
<dbReference type="EC" id="5.2.1.8" evidence="2"/>
<dbReference type="EMBL" id="MGDD01000010">
    <property type="protein sequence ID" value="OGL49845.1"/>
    <property type="molecule type" value="Genomic_DNA"/>
</dbReference>
<dbReference type="InterPro" id="IPR027304">
    <property type="entry name" value="Trigger_fact/SurA_dom_sf"/>
</dbReference>
<keyword evidence="5 6" id="KW-0413">Isomerase</keyword>
<dbReference type="PANTHER" id="PTHR47245:SF1">
    <property type="entry name" value="FOLDASE PROTEIN PRSA"/>
    <property type="match status" value="1"/>
</dbReference>
<evidence type="ECO:0000256" key="2">
    <source>
        <dbReference type="ARBA" id="ARBA00013194"/>
    </source>
</evidence>
<dbReference type="InterPro" id="IPR050245">
    <property type="entry name" value="PrsA_foldase"/>
</dbReference>
<proteinExistence type="predicted"/>
<gene>
    <name evidence="8" type="ORF">A2161_03405</name>
</gene>
<evidence type="ECO:0000259" key="7">
    <source>
        <dbReference type="PROSITE" id="PS50198"/>
    </source>
</evidence>
<dbReference type="GO" id="GO:0003755">
    <property type="term" value="F:peptidyl-prolyl cis-trans isomerase activity"/>
    <property type="evidence" value="ECO:0007669"/>
    <property type="project" value="UniProtKB-KW"/>
</dbReference>